<proteinExistence type="predicted"/>
<dbReference type="RefSeq" id="WP_138904297.1">
    <property type="nucleotide sequence ID" value="NZ_BAAAMS010000006.1"/>
</dbReference>
<evidence type="ECO:0000313" key="3">
    <source>
        <dbReference type="Proteomes" id="UP001598448"/>
    </source>
</evidence>
<accession>A0ABW6FRG0</accession>
<evidence type="ECO:0000313" key="2">
    <source>
        <dbReference type="EMBL" id="MFD5102305.1"/>
    </source>
</evidence>
<feature type="region of interest" description="Disordered" evidence="1">
    <location>
        <begin position="1"/>
        <end position="22"/>
    </location>
</feature>
<reference evidence="2 3" key="1">
    <citation type="submission" date="2024-09" db="EMBL/GenBank/DDBJ databases">
        <title>The Natural Products Discovery Center: Release of the First 8490 Sequenced Strains for Exploring Actinobacteria Biosynthetic Diversity.</title>
        <authorList>
            <person name="Kalkreuter E."/>
            <person name="Kautsar S.A."/>
            <person name="Yang D."/>
            <person name="Bader C.D."/>
            <person name="Teijaro C.N."/>
            <person name="Fluegel L."/>
            <person name="Davis C.M."/>
            <person name="Simpson J.R."/>
            <person name="Lauterbach L."/>
            <person name="Steele A.D."/>
            <person name="Gui C."/>
            <person name="Meng S."/>
            <person name="Li G."/>
            <person name="Viehrig K."/>
            <person name="Ye F."/>
            <person name="Su P."/>
            <person name="Kiefer A.F."/>
            <person name="Nichols A."/>
            <person name="Cepeda A.J."/>
            <person name="Yan W."/>
            <person name="Fan B."/>
            <person name="Jiang Y."/>
            <person name="Adhikari A."/>
            <person name="Zheng C.-J."/>
            <person name="Schuster L."/>
            <person name="Cowan T.M."/>
            <person name="Smanski M.J."/>
            <person name="Chevrette M.G."/>
            <person name="De Carvalho L.P.S."/>
            <person name="Shen B."/>
        </authorList>
    </citation>
    <scope>NUCLEOTIDE SEQUENCE [LARGE SCALE GENOMIC DNA]</scope>
    <source>
        <strain evidence="2 3">NPDC058348</strain>
    </source>
</reference>
<protein>
    <submittedName>
        <fullName evidence="2">FxSxx-COOH cyclophane-containing RiPP peptide</fullName>
    </submittedName>
</protein>
<sequence>MSHRNTVVAGQGRDAGQPPAVPDLTELDLRTLRTMDDPGLAEAVRQVLDQPWELAEAWWSESDPI</sequence>
<comment type="caution">
    <text evidence="2">The sequence shown here is derived from an EMBL/GenBank/DDBJ whole genome shotgun (WGS) entry which is preliminary data.</text>
</comment>
<dbReference type="InterPro" id="IPR026334">
    <property type="entry name" value="FxSxx-COOH"/>
</dbReference>
<dbReference type="Proteomes" id="UP001598448">
    <property type="component" value="Unassembled WGS sequence"/>
</dbReference>
<keyword evidence="3" id="KW-1185">Reference proteome</keyword>
<evidence type="ECO:0000256" key="1">
    <source>
        <dbReference type="SAM" id="MobiDB-lite"/>
    </source>
</evidence>
<organism evidence="2 3">
    <name type="scientific">Streptomyces albidochromogenes</name>
    <dbReference type="NCBI Taxonomy" id="329524"/>
    <lineage>
        <taxon>Bacteria</taxon>
        <taxon>Bacillati</taxon>
        <taxon>Actinomycetota</taxon>
        <taxon>Actinomycetes</taxon>
        <taxon>Kitasatosporales</taxon>
        <taxon>Streptomycetaceae</taxon>
        <taxon>Streptomyces</taxon>
    </lineage>
</organism>
<dbReference type="EMBL" id="JBHXIJ010000233">
    <property type="protein sequence ID" value="MFD5102305.1"/>
    <property type="molecule type" value="Genomic_DNA"/>
</dbReference>
<gene>
    <name evidence="2" type="primary">fxsA</name>
    <name evidence="2" type="ORF">ACFWJN_25530</name>
</gene>
<name>A0ABW6FRG0_9ACTN</name>
<dbReference type="NCBIfam" id="TIGR04268">
    <property type="entry name" value="FxSxx-COOH"/>
    <property type="match status" value="1"/>
</dbReference>